<dbReference type="PANTHER" id="PTHR30349">
    <property type="entry name" value="PHAGE INTEGRASE-RELATED"/>
    <property type="match status" value="1"/>
</dbReference>
<dbReference type="InterPro" id="IPR010998">
    <property type="entry name" value="Integrase_recombinase_N"/>
</dbReference>
<evidence type="ECO:0000259" key="6">
    <source>
        <dbReference type="PROSITE" id="PS51898"/>
    </source>
</evidence>
<feature type="domain" description="Tyr recombinase" evidence="6">
    <location>
        <begin position="122"/>
        <end position="295"/>
    </location>
</feature>
<dbReference type="InterPro" id="IPR011010">
    <property type="entry name" value="DNA_brk_join_enz"/>
</dbReference>
<dbReference type="GO" id="GO:0006310">
    <property type="term" value="P:DNA recombination"/>
    <property type="evidence" value="ECO:0007669"/>
    <property type="project" value="UniProtKB-KW"/>
</dbReference>
<reference evidence="8 9" key="1">
    <citation type="submission" date="2024-01" db="EMBL/GenBank/DDBJ databases">
        <title>Genomic insights into the taxonomy and metabolism of the cyanobacterium Pannus brasiliensis CCIBt3594.</title>
        <authorList>
            <person name="Machado M."/>
            <person name="Botero N.B."/>
            <person name="Andreote A.P.D."/>
            <person name="Feitosa A.M.T."/>
            <person name="Popin R."/>
            <person name="Sivonen K."/>
            <person name="Fiore M.F."/>
        </authorList>
    </citation>
    <scope>NUCLEOTIDE SEQUENCE [LARGE SCALE GENOMIC DNA]</scope>
    <source>
        <strain evidence="8 9">CCIBt3594</strain>
    </source>
</reference>
<dbReference type="Gene3D" id="1.10.150.130">
    <property type="match status" value="1"/>
</dbReference>
<evidence type="ECO:0000256" key="4">
    <source>
        <dbReference type="ARBA" id="ARBA00023172"/>
    </source>
</evidence>
<dbReference type="SUPFAM" id="SSF56349">
    <property type="entry name" value="DNA breaking-rejoining enzymes"/>
    <property type="match status" value="1"/>
</dbReference>
<sequence length="298" mass="33824">MNTTKRVFCCVGMTLTTYPRLTDAATDEELIRFWLSDKSKTTRKTYRTIARQFLEFTGKPLADTRIEDILLWLESYQLRSASRNTVINKLAAIRSLFGFGMGTGYLAADPTKMIKSPKAIDALNERLLIEEEVKRLIEATEPGRDRAIVKLLYVLGLRISELTGLNWNDFRENNDGATVTIRGKGSKTRTLLLDRSLWDEIRQLPRGEKTTAVFLSRLGNRLDRHAIHRMIKKAVEAAGINPHTSAHWLRHAHACHSLKHGAGIELLRKSLGHSSLATTSRYLHVNPDECTSQFIRLE</sequence>
<gene>
    <name evidence="8" type="ORF">V0288_23770</name>
</gene>
<feature type="domain" description="Core-binding (CB)" evidence="7">
    <location>
        <begin position="25"/>
        <end position="101"/>
    </location>
</feature>
<evidence type="ECO:0000256" key="2">
    <source>
        <dbReference type="ARBA" id="ARBA00022908"/>
    </source>
</evidence>
<dbReference type="Pfam" id="PF00589">
    <property type="entry name" value="Phage_integrase"/>
    <property type="match status" value="1"/>
</dbReference>
<accession>A0AAW9R1T3</accession>
<dbReference type="Pfam" id="PF13495">
    <property type="entry name" value="Phage_int_SAM_4"/>
    <property type="match status" value="1"/>
</dbReference>
<dbReference type="InterPro" id="IPR004107">
    <property type="entry name" value="Integrase_SAM-like_N"/>
</dbReference>
<name>A0AAW9R1T3_9CHRO</name>
<keyword evidence="3 5" id="KW-0238">DNA-binding</keyword>
<dbReference type="RefSeq" id="WP_332867639.1">
    <property type="nucleotide sequence ID" value="NZ_JBAFSM010000078.1"/>
</dbReference>
<dbReference type="Gene3D" id="1.10.443.10">
    <property type="entry name" value="Intergrase catalytic core"/>
    <property type="match status" value="1"/>
</dbReference>
<keyword evidence="4" id="KW-0233">DNA recombination</keyword>
<protein>
    <submittedName>
        <fullName evidence="8">Tyrosine-type recombinase/integrase</fullName>
    </submittedName>
</protein>
<dbReference type="InterPro" id="IPR050090">
    <property type="entry name" value="Tyrosine_recombinase_XerCD"/>
</dbReference>
<evidence type="ECO:0000256" key="5">
    <source>
        <dbReference type="PROSITE-ProRule" id="PRU01248"/>
    </source>
</evidence>
<dbReference type="PROSITE" id="PS51898">
    <property type="entry name" value="TYR_RECOMBINASE"/>
    <property type="match status" value="1"/>
</dbReference>
<dbReference type="GO" id="GO:0015074">
    <property type="term" value="P:DNA integration"/>
    <property type="evidence" value="ECO:0007669"/>
    <property type="project" value="UniProtKB-KW"/>
</dbReference>
<evidence type="ECO:0000313" key="9">
    <source>
        <dbReference type="Proteomes" id="UP001328733"/>
    </source>
</evidence>
<organism evidence="8 9">
    <name type="scientific">Pannus brasiliensis CCIBt3594</name>
    <dbReference type="NCBI Taxonomy" id="1427578"/>
    <lineage>
        <taxon>Bacteria</taxon>
        <taxon>Bacillati</taxon>
        <taxon>Cyanobacteriota</taxon>
        <taxon>Cyanophyceae</taxon>
        <taxon>Oscillatoriophycideae</taxon>
        <taxon>Chroococcales</taxon>
        <taxon>Microcystaceae</taxon>
        <taxon>Pannus</taxon>
    </lineage>
</organism>
<dbReference type="PANTHER" id="PTHR30349:SF64">
    <property type="entry name" value="PROPHAGE INTEGRASE INTD-RELATED"/>
    <property type="match status" value="1"/>
</dbReference>
<evidence type="ECO:0000256" key="3">
    <source>
        <dbReference type="ARBA" id="ARBA00023125"/>
    </source>
</evidence>
<keyword evidence="2" id="KW-0229">DNA integration</keyword>
<dbReference type="AlphaFoldDB" id="A0AAW9R1T3"/>
<dbReference type="InterPro" id="IPR013762">
    <property type="entry name" value="Integrase-like_cat_sf"/>
</dbReference>
<dbReference type="PROSITE" id="PS51900">
    <property type="entry name" value="CB"/>
    <property type="match status" value="1"/>
</dbReference>
<evidence type="ECO:0000256" key="1">
    <source>
        <dbReference type="ARBA" id="ARBA00008857"/>
    </source>
</evidence>
<dbReference type="EMBL" id="JBAFSM010000078">
    <property type="protein sequence ID" value="MEG3440169.1"/>
    <property type="molecule type" value="Genomic_DNA"/>
</dbReference>
<evidence type="ECO:0000313" key="8">
    <source>
        <dbReference type="EMBL" id="MEG3440169.1"/>
    </source>
</evidence>
<evidence type="ECO:0000259" key="7">
    <source>
        <dbReference type="PROSITE" id="PS51900"/>
    </source>
</evidence>
<dbReference type="Proteomes" id="UP001328733">
    <property type="component" value="Unassembled WGS sequence"/>
</dbReference>
<dbReference type="GO" id="GO:0003677">
    <property type="term" value="F:DNA binding"/>
    <property type="evidence" value="ECO:0007669"/>
    <property type="project" value="UniProtKB-UniRule"/>
</dbReference>
<dbReference type="InterPro" id="IPR044068">
    <property type="entry name" value="CB"/>
</dbReference>
<dbReference type="InterPro" id="IPR002104">
    <property type="entry name" value="Integrase_catalytic"/>
</dbReference>
<proteinExistence type="inferred from homology"/>
<comment type="similarity">
    <text evidence="1">Belongs to the 'phage' integrase family.</text>
</comment>
<keyword evidence="9" id="KW-1185">Reference proteome</keyword>
<comment type="caution">
    <text evidence="8">The sequence shown here is derived from an EMBL/GenBank/DDBJ whole genome shotgun (WGS) entry which is preliminary data.</text>
</comment>